<dbReference type="SUPFAM" id="SSF53098">
    <property type="entry name" value="Ribonuclease H-like"/>
    <property type="match status" value="1"/>
</dbReference>
<dbReference type="RefSeq" id="WP_341470493.1">
    <property type="nucleotide sequence ID" value="NZ_CP128400.1"/>
</dbReference>
<name>A0A8T7M913_9CHLR</name>
<evidence type="ECO:0000313" key="6">
    <source>
        <dbReference type="EMBL" id="NWJ48658.1"/>
    </source>
</evidence>
<evidence type="ECO:0000256" key="2">
    <source>
        <dbReference type="ARBA" id="ARBA00022578"/>
    </source>
</evidence>
<evidence type="ECO:0000259" key="5">
    <source>
        <dbReference type="Pfam" id="PF01609"/>
    </source>
</evidence>
<reference evidence="7" key="2">
    <citation type="journal article" date="2024" name="Nature">
        <title>Anoxygenic phototroph of the Chloroflexota uses a type I reaction centre.</title>
        <authorList>
            <person name="Tsuji J.M."/>
            <person name="Shaw N.A."/>
            <person name="Nagashima S."/>
            <person name="Venkiteswaran J.J."/>
            <person name="Schiff S.L."/>
            <person name="Watanabe T."/>
            <person name="Fukui M."/>
            <person name="Hanada S."/>
            <person name="Tank M."/>
            <person name="Neufeld J.D."/>
        </authorList>
    </citation>
    <scope>NUCLEOTIDE SEQUENCE</scope>
    <source>
        <strain evidence="7">L227-S17</strain>
    </source>
</reference>
<dbReference type="InterPro" id="IPR002559">
    <property type="entry name" value="Transposase_11"/>
</dbReference>
<dbReference type="PANTHER" id="PTHR33258:SF1">
    <property type="entry name" value="TRANSPOSASE INSL FOR INSERTION SEQUENCE ELEMENT IS186A-RELATED"/>
    <property type="match status" value="1"/>
</dbReference>
<gene>
    <name evidence="6" type="ORF">HXX08_22590</name>
    <name evidence="7" type="ORF">OZ401_004202</name>
</gene>
<dbReference type="InterPro" id="IPR047952">
    <property type="entry name" value="Transpos_IS4"/>
</dbReference>
<dbReference type="Proteomes" id="UP000521676">
    <property type="component" value="Unassembled WGS sequence"/>
</dbReference>
<proteinExistence type="inferred from homology"/>
<dbReference type="Pfam" id="PF01609">
    <property type="entry name" value="DDE_Tnp_1"/>
    <property type="match status" value="1"/>
</dbReference>
<organism evidence="6 8">
    <name type="scientific">Candidatus Chlorohelix allophototropha</name>
    <dbReference type="NCBI Taxonomy" id="3003348"/>
    <lineage>
        <taxon>Bacteria</taxon>
        <taxon>Bacillati</taxon>
        <taxon>Chloroflexota</taxon>
        <taxon>Chloroflexia</taxon>
        <taxon>Candidatus Chloroheliales</taxon>
        <taxon>Candidatus Chloroheliaceae</taxon>
        <taxon>Candidatus Chlorohelix</taxon>
    </lineage>
</organism>
<evidence type="ECO:0000256" key="4">
    <source>
        <dbReference type="ARBA" id="ARBA00023172"/>
    </source>
</evidence>
<dbReference type="EMBL" id="JACATZ010000003">
    <property type="protein sequence ID" value="NWJ48658.1"/>
    <property type="molecule type" value="Genomic_DNA"/>
</dbReference>
<keyword evidence="2" id="KW-0815">Transposition</keyword>
<reference evidence="6 8" key="1">
    <citation type="submission" date="2020-06" db="EMBL/GenBank/DDBJ databases">
        <title>Anoxygenic phototrophic Chloroflexota member uses a Type I reaction center.</title>
        <authorList>
            <person name="Tsuji J.M."/>
            <person name="Shaw N.A."/>
            <person name="Nagashima S."/>
            <person name="Venkiteswaran J."/>
            <person name="Schiff S.L."/>
            <person name="Hanada S."/>
            <person name="Tank M."/>
            <person name="Neufeld J.D."/>
        </authorList>
    </citation>
    <scope>NUCLEOTIDE SEQUENCE [LARGE SCALE GENOMIC DNA]</scope>
    <source>
        <strain evidence="6">L227-S17</strain>
    </source>
</reference>
<feature type="domain" description="Transposase IS4-like" evidence="5">
    <location>
        <begin position="107"/>
        <end position="351"/>
    </location>
</feature>
<dbReference type="NCBIfam" id="NF033592">
    <property type="entry name" value="transpos_IS4_1"/>
    <property type="match status" value="1"/>
</dbReference>
<dbReference type="GO" id="GO:0006313">
    <property type="term" value="P:DNA transposition"/>
    <property type="evidence" value="ECO:0007669"/>
    <property type="project" value="InterPro"/>
</dbReference>
<accession>A0A8T7M913</accession>
<dbReference type="PANTHER" id="PTHR33258">
    <property type="entry name" value="TRANSPOSASE INSL FOR INSERTION SEQUENCE ELEMENT IS186A-RELATED"/>
    <property type="match status" value="1"/>
</dbReference>
<dbReference type="EMBL" id="CP128400">
    <property type="protein sequence ID" value="WJW68588.1"/>
    <property type="molecule type" value="Genomic_DNA"/>
</dbReference>
<dbReference type="GO" id="GO:0004803">
    <property type="term" value="F:transposase activity"/>
    <property type="evidence" value="ECO:0007669"/>
    <property type="project" value="InterPro"/>
</dbReference>
<keyword evidence="4" id="KW-0233">DNA recombination</keyword>
<dbReference type="InterPro" id="IPR012337">
    <property type="entry name" value="RNaseH-like_sf"/>
</dbReference>
<evidence type="ECO:0000313" key="8">
    <source>
        <dbReference type="Proteomes" id="UP000521676"/>
    </source>
</evidence>
<keyword evidence="9" id="KW-1185">Reference proteome</keyword>
<dbReference type="Gene3D" id="3.90.350.10">
    <property type="entry name" value="Transposase Inhibitor Protein From Tn5, Chain A, domain 1"/>
    <property type="match status" value="1"/>
</dbReference>
<evidence type="ECO:0000313" key="7">
    <source>
        <dbReference type="EMBL" id="WJW68588.1"/>
    </source>
</evidence>
<protein>
    <submittedName>
        <fullName evidence="6">IS4 family transposase</fullName>
    </submittedName>
</protein>
<evidence type="ECO:0000256" key="1">
    <source>
        <dbReference type="ARBA" id="ARBA00010075"/>
    </source>
</evidence>
<dbReference type="Proteomes" id="UP001431572">
    <property type="component" value="Chromosome 2"/>
</dbReference>
<keyword evidence="3" id="KW-0238">DNA-binding</keyword>
<comment type="similarity">
    <text evidence="1">Belongs to the transposase 11 family.</text>
</comment>
<dbReference type="AlphaFoldDB" id="A0A8T7M913"/>
<dbReference type="GO" id="GO:0003677">
    <property type="term" value="F:DNA binding"/>
    <property type="evidence" value="ECO:0007669"/>
    <property type="project" value="UniProtKB-KW"/>
</dbReference>
<sequence length="438" mass="48997">MEKLKQIAGNLQALFNETAQHLAVETGFRQRRSKLDGATFAKALIGGWLSNPEASRSELAQIAKVSKQALDQSFTSQAASYLQALLGWCVEKMLGQEPASLSLLQRFKGVYVLDSSTISLPPTLSAHWQGCGKEGSQSEAGLKLHVGLELLSGALLGPELSPARLHDRQGPHQKLSLPAGALRITDLGYFKLGRLKELEAQAVLYLTKAQTGLQVYGAHQQPLALSKWLAQQSQKLIDRVVEVGVKERLRCRLVAWQVPSGVVQTRQQAFKELARKQQRPVSAERQALSYWSVYLTNLSQEQASPAEVAVLYRLRWQIELLFKLWKSGGGLERWHSHKPWAILCEIYAKLIGQIIQHWLVLAGVWQEAERSLIKASRIVRAHARSLLFRIDNPPHLLQELIYICASMQKGCRLDRKKSKPSSFQLLNSPPILLPQLLN</sequence>
<evidence type="ECO:0000256" key="3">
    <source>
        <dbReference type="ARBA" id="ARBA00023125"/>
    </source>
</evidence>
<evidence type="ECO:0000313" key="9">
    <source>
        <dbReference type="Proteomes" id="UP001431572"/>
    </source>
</evidence>